<gene>
    <name evidence="1" type="ORF">FOZ76_24905</name>
</gene>
<organism evidence="1 2">
    <name type="scientific">Verticiella sediminum</name>
    <dbReference type="NCBI Taxonomy" id="1247510"/>
    <lineage>
        <taxon>Bacteria</taxon>
        <taxon>Pseudomonadati</taxon>
        <taxon>Pseudomonadota</taxon>
        <taxon>Betaproteobacteria</taxon>
        <taxon>Burkholderiales</taxon>
        <taxon>Alcaligenaceae</taxon>
        <taxon>Verticiella</taxon>
    </lineage>
</organism>
<dbReference type="RefSeq" id="WP_143950993.1">
    <property type="nucleotide sequence ID" value="NZ_BAABMB010000005.1"/>
</dbReference>
<proteinExistence type="predicted"/>
<dbReference type="EMBL" id="VLTJ01000042">
    <property type="protein sequence ID" value="TSH88877.1"/>
    <property type="molecule type" value="Genomic_DNA"/>
</dbReference>
<dbReference type="Pfam" id="PF05742">
    <property type="entry name" value="TANGO2"/>
    <property type="match status" value="1"/>
</dbReference>
<dbReference type="PANTHER" id="PTHR17985:SF8">
    <property type="entry name" value="TRANSPORT AND GOLGI ORGANIZATION PROTEIN 2 HOMOLOG"/>
    <property type="match status" value="1"/>
</dbReference>
<dbReference type="AlphaFoldDB" id="A0A556A7M6"/>
<name>A0A556A7M6_9BURK</name>
<evidence type="ECO:0000313" key="2">
    <source>
        <dbReference type="Proteomes" id="UP000318405"/>
    </source>
</evidence>
<comment type="caution">
    <text evidence="1">The sequence shown here is derived from an EMBL/GenBank/DDBJ whole genome shotgun (WGS) entry which is preliminary data.</text>
</comment>
<dbReference type="InterPro" id="IPR008551">
    <property type="entry name" value="TANGO2"/>
</dbReference>
<sequence>MCLIAFSWMPGSDMPLLLLANRDEFYARPTAPAEWWAEAPGVWAGRDLQAGGTWMGVTQTGRFAALTNFRDGRALRLAASSRGHLVADFLAGDVPTDVYMRGVSANGGAYNGFNLVAGSIYGTAAEPAQLWYCGNQPGGQARALAPGLYGLSNAVLDTPWPKLTRLKARLAGVSTGNDDLIDASMAFLSDPTPAEDDALPATGVPLERERMLSPIFIVTPEYGTRAQTVLRADGSGRIDATERSYESAAAAKALLPDTLRRMRFRVQRPGEAPR</sequence>
<protein>
    <submittedName>
        <fullName evidence="1">NRDE family protein</fullName>
    </submittedName>
</protein>
<dbReference type="OrthoDB" id="4380123at2"/>
<dbReference type="Proteomes" id="UP000318405">
    <property type="component" value="Unassembled WGS sequence"/>
</dbReference>
<accession>A0A556A7M6</accession>
<reference evidence="1 2" key="1">
    <citation type="submission" date="2019-07" db="EMBL/GenBank/DDBJ databases">
        <title>Qingshengfaniella alkalisoli gen. nov., sp. nov., isolated from saline soil.</title>
        <authorList>
            <person name="Xu L."/>
            <person name="Huang X.-X."/>
            <person name="Sun J.-Q."/>
        </authorList>
    </citation>
    <scope>NUCLEOTIDE SEQUENCE [LARGE SCALE GENOMIC DNA]</scope>
    <source>
        <strain evidence="1 2">DSM 27279</strain>
    </source>
</reference>
<keyword evidence="2" id="KW-1185">Reference proteome</keyword>
<dbReference type="PANTHER" id="PTHR17985">
    <property type="entry name" value="SER/THR-RICH PROTEIN T10 IN DGCR REGION"/>
    <property type="match status" value="1"/>
</dbReference>
<evidence type="ECO:0000313" key="1">
    <source>
        <dbReference type="EMBL" id="TSH88877.1"/>
    </source>
</evidence>